<evidence type="ECO:0000313" key="1">
    <source>
        <dbReference type="EMBL" id="HGT39452.1"/>
    </source>
</evidence>
<dbReference type="PANTHER" id="PTHR43737">
    <property type="entry name" value="BLL7424 PROTEIN"/>
    <property type="match status" value="1"/>
</dbReference>
<dbReference type="AlphaFoldDB" id="A0A7C4LKQ4"/>
<reference evidence="1" key="1">
    <citation type="journal article" date="2020" name="mSystems">
        <title>Genome- and Community-Level Interaction Insights into Carbon Utilization and Element Cycling Functions of Hydrothermarchaeota in Hydrothermal Sediment.</title>
        <authorList>
            <person name="Zhou Z."/>
            <person name="Liu Y."/>
            <person name="Xu W."/>
            <person name="Pan J."/>
            <person name="Luo Z.H."/>
            <person name="Li M."/>
        </authorList>
    </citation>
    <scope>NUCLEOTIDE SEQUENCE [LARGE SCALE GENOMIC DNA]</scope>
    <source>
        <strain evidence="1">SpSt-508</strain>
    </source>
</reference>
<dbReference type="Gene3D" id="3.40.720.10">
    <property type="entry name" value="Alkaline Phosphatase, subunit A"/>
    <property type="match status" value="1"/>
</dbReference>
<proteinExistence type="predicted"/>
<sequence>MLTLLGSPRRCCDGVTRRETLKAGALTALRGFGLHEWRQLAAAEKLGDGPAKNVIVLFLLGGAATQDMVDLKPHAPSEVRSQFRPIPTNVPGIEFCEHLPLLAQHADKLAVVRSVTHQAGCHNCLPCYTGWDLVPPDQHPRDSDPPSMGSVCEYLHHQTSLPHGGGRPEAADVPQYVYMPCWLGWGQSFRRAGPYGGFLGKRYDPLTTTCQPYYDKDGAAPRPGNPQIVRGVPLLEGSQFPPGITVDRLQRRQALLDQIDEGRRRLESQLSAAQYSRQQAQAFDLLTSSRLRTAFDLEREDPRTVERYGRTLFGQSTLIARRLIEQGVKFVNVTWDLFWGPVNIDYDAWDTHNNNFAILKNNKLPGFDQTFSALLEDLQQRGLLDETLVLVTSEMGRTPRINNNSGRDHWTFCYSNLLAGGGIRGGTVYGASDSQAAFVQEDPVRPADICATVYHCLGIDPELRLLDRTARPVEIAHGGRPISAILTN</sequence>
<dbReference type="SUPFAM" id="SSF53649">
    <property type="entry name" value="Alkaline phosphatase-like"/>
    <property type="match status" value="1"/>
</dbReference>
<dbReference type="PANTHER" id="PTHR43737:SF1">
    <property type="entry name" value="DUF1501 DOMAIN-CONTAINING PROTEIN"/>
    <property type="match status" value="1"/>
</dbReference>
<comment type="caution">
    <text evidence="1">The sequence shown here is derived from an EMBL/GenBank/DDBJ whole genome shotgun (WGS) entry which is preliminary data.</text>
</comment>
<dbReference type="InterPro" id="IPR017850">
    <property type="entry name" value="Alkaline_phosphatase_core_sf"/>
</dbReference>
<dbReference type="Pfam" id="PF07394">
    <property type="entry name" value="DUF1501"/>
    <property type="match status" value="1"/>
</dbReference>
<dbReference type="EMBL" id="DSVQ01000012">
    <property type="protein sequence ID" value="HGT39452.1"/>
    <property type="molecule type" value="Genomic_DNA"/>
</dbReference>
<gene>
    <name evidence="1" type="ORF">ENS64_09360</name>
</gene>
<accession>A0A7C4LKQ4</accession>
<name>A0A7C4LKQ4_9PLAN</name>
<protein>
    <submittedName>
        <fullName evidence="1">DUF1501 domain-containing protein</fullName>
    </submittedName>
</protein>
<organism evidence="1">
    <name type="scientific">Schlesneria paludicola</name>
    <dbReference type="NCBI Taxonomy" id="360056"/>
    <lineage>
        <taxon>Bacteria</taxon>
        <taxon>Pseudomonadati</taxon>
        <taxon>Planctomycetota</taxon>
        <taxon>Planctomycetia</taxon>
        <taxon>Planctomycetales</taxon>
        <taxon>Planctomycetaceae</taxon>
        <taxon>Schlesneria</taxon>
    </lineage>
</organism>
<dbReference type="InterPro" id="IPR010869">
    <property type="entry name" value="DUF1501"/>
</dbReference>